<evidence type="ECO:0000313" key="2">
    <source>
        <dbReference type="EMBL" id="GAH64646.1"/>
    </source>
</evidence>
<accession>X1H3A6</accession>
<dbReference type="SUPFAM" id="SSF51735">
    <property type="entry name" value="NAD(P)-binding Rossmann-fold domains"/>
    <property type="match status" value="1"/>
</dbReference>
<feature type="domain" description="Gfo/Idh/MocA-like oxidoreductase N-terminal" evidence="1">
    <location>
        <begin position="25"/>
        <end position="125"/>
    </location>
</feature>
<organism evidence="2">
    <name type="scientific">marine sediment metagenome</name>
    <dbReference type="NCBI Taxonomy" id="412755"/>
    <lineage>
        <taxon>unclassified sequences</taxon>
        <taxon>metagenomes</taxon>
        <taxon>ecological metagenomes</taxon>
    </lineage>
</organism>
<comment type="caution">
    <text evidence="2">The sequence shown here is derived from an EMBL/GenBank/DDBJ whole genome shotgun (WGS) entry which is preliminary data.</text>
</comment>
<name>X1H3A6_9ZZZZ</name>
<evidence type="ECO:0000259" key="1">
    <source>
        <dbReference type="Pfam" id="PF01408"/>
    </source>
</evidence>
<dbReference type="GO" id="GO:0000166">
    <property type="term" value="F:nucleotide binding"/>
    <property type="evidence" value="ECO:0007669"/>
    <property type="project" value="InterPro"/>
</dbReference>
<dbReference type="InterPro" id="IPR000683">
    <property type="entry name" value="Gfo/Idh/MocA-like_OxRdtase_N"/>
</dbReference>
<dbReference type="InterPro" id="IPR036291">
    <property type="entry name" value="NAD(P)-bd_dom_sf"/>
</dbReference>
<protein>
    <recommendedName>
        <fullName evidence="1">Gfo/Idh/MocA-like oxidoreductase N-terminal domain-containing protein</fullName>
    </recommendedName>
</protein>
<reference evidence="2" key="1">
    <citation type="journal article" date="2014" name="Front. Microbiol.">
        <title>High frequency of phylogenetically diverse reductive dehalogenase-homologous genes in deep subseafloor sedimentary metagenomes.</title>
        <authorList>
            <person name="Kawai M."/>
            <person name="Futagami T."/>
            <person name="Toyoda A."/>
            <person name="Takaki Y."/>
            <person name="Nishi S."/>
            <person name="Hori S."/>
            <person name="Arai W."/>
            <person name="Tsubouchi T."/>
            <person name="Morono Y."/>
            <person name="Uchiyama I."/>
            <person name="Ito T."/>
            <person name="Fujiyama A."/>
            <person name="Inagaki F."/>
            <person name="Takami H."/>
        </authorList>
    </citation>
    <scope>NUCLEOTIDE SEQUENCE</scope>
    <source>
        <strain evidence="2">Expedition CK06-06</strain>
    </source>
</reference>
<proteinExistence type="predicted"/>
<feature type="non-terminal residue" evidence="2">
    <location>
        <position position="126"/>
    </location>
</feature>
<dbReference type="EMBL" id="BARU01034530">
    <property type="protein sequence ID" value="GAH64646.1"/>
    <property type="molecule type" value="Genomic_DNA"/>
</dbReference>
<dbReference type="PANTHER" id="PTHR43818">
    <property type="entry name" value="BCDNA.GH03377"/>
    <property type="match status" value="1"/>
</dbReference>
<dbReference type="AlphaFoldDB" id="X1H3A6"/>
<dbReference type="Pfam" id="PF01408">
    <property type="entry name" value="GFO_IDH_MocA"/>
    <property type="match status" value="1"/>
</dbReference>
<gene>
    <name evidence="2" type="ORF">S03H2_54188</name>
</gene>
<dbReference type="PANTHER" id="PTHR43818:SF5">
    <property type="entry name" value="OXIDOREDUCTASE FAMILY PROTEIN"/>
    <property type="match status" value="1"/>
</dbReference>
<dbReference type="Gene3D" id="3.40.50.720">
    <property type="entry name" value="NAD(P)-binding Rossmann-like Domain"/>
    <property type="match status" value="1"/>
</dbReference>
<dbReference type="InterPro" id="IPR050463">
    <property type="entry name" value="Gfo/Idh/MocA_oxidrdct_glycsds"/>
</dbReference>
<sequence>MGAASLPAIVPSSVFGAIAPRERITLGFIGVGKQGTYLLRAFLNEPGTQVLAVCDVDALKLKRAQDLADKHYAEQSAVGSAKVCKPYRDFRQLLDRGDIDAVVIATPDHWHAIHVIEAARAGKDIY</sequence>